<dbReference type="Proteomes" id="UP000546970">
    <property type="component" value="Unassembled WGS sequence"/>
</dbReference>
<sequence>MRAGAEIAGEVISKSNRPTIDDLPVLPQFDVPFGEQTVRYKDVDDFEFYIPEGEENLGFLLFTTAVSRKQKKIVFSFDPGENRKQAAIEIARFIESKLDDKAAEAEEQEESMRTANSPSRQADALSAPDELLKWKQLLDAGAITNEDYAAKKKQLLGL</sequence>
<protein>
    <submittedName>
        <fullName evidence="3">SHOCT domain-containing protein</fullName>
    </submittedName>
</protein>
<evidence type="ECO:0000256" key="1">
    <source>
        <dbReference type="SAM" id="MobiDB-lite"/>
    </source>
</evidence>
<feature type="domain" description="SHOCT" evidence="2">
    <location>
        <begin position="129"/>
        <end position="156"/>
    </location>
</feature>
<proteinExistence type="predicted"/>
<dbReference type="Pfam" id="PF09851">
    <property type="entry name" value="SHOCT"/>
    <property type="match status" value="1"/>
</dbReference>
<evidence type="ECO:0000313" key="3">
    <source>
        <dbReference type="EMBL" id="NMF56179.1"/>
    </source>
</evidence>
<dbReference type="AlphaFoldDB" id="A0A7X9YIT7"/>
<comment type="caution">
    <text evidence="3">The sequence shown here is derived from an EMBL/GenBank/DDBJ whole genome shotgun (WGS) entry which is preliminary data.</text>
</comment>
<keyword evidence="4" id="KW-1185">Reference proteome</keyword>
<feature type="region of interest" description="Disordered" evidence="1">
    <location>
        <begin position="101"/>
        <end position="125"/>
    </location>
</feature>
<reference evidence="3 4" key="1">
    <citation type="submission" date="2020-04" db="EMBL/GenBank/DDBJ databases">
        <title>Collinsella sp. KGMB02528 nov., an anaerobic actinobacterium isolated from human feces.</title>
        <authorList>
            <person name="Han K.-I."/>
            <person name="Eom M.K."/>
            <person name="Kim J.-S."/>
            <person name="Lee K.C."/>
            <person name="Suh M.K."/>
            <person name="Park S.-H."/>
            <person name="Lee J.H."/>
            <person name="Kang S.W."/>
            <person name="Park J.-E."/>
            <person name="Oh B.S."/>
            <person name="Yu S.Y."/>
            <person name="Choi S.-H."/>
            <person name="Lee D.H."/>
            <person name="Yoon H."/>
            <person name="Kim B.-Y."/>
            <person name="Lee J.H."/>
            <person name="Lee J.-S."/>
        </authorList>
    </citation>
    <scope>NUCLEOTIDE SEQUENCE [LARGE SCALE GENOMIC DNA]</scope>
    <source>
        <strain evidence="3 4">KGMB02528</strain>
    </source>
</reference>
<gene>
    <name evidence="3" type="ORF">HF320_07550</name>
</gene>
<dbReference type="InterPro" id="IPR018649">
    <property type="entry name" value="SHOCT"/>
</dbReference>
<accession>A0A7X9YIT7</accession>
<evidence type="ECO:0000313" key="4">
    <source>
        <dbReference type="Proteomes" id="UP000546970"/>
    </source>
</evidence>
<organism evidence="3 4">
    <name type="scientific">Collinsella acetigenes</name>
    <dbReference type="NCBI Taxonomy" id="2713419"/>
    <lineage>
        <taxon>Bacteria</taxon>
        <taxon>Bacillati</taxon>
        <taxon>Actinomycetota</taxon>
        <taxon>Coriobacteriia</taxon>
        <taxon>Coriobacteriales</taxon>
        <taxon>Coriobacteriaceae</taxon>
        <taxon>Collinsella</taxon>
    </lineage>
</organism>
<dbReference type="EMBL" id="JABBCP010000007">
    <property type="protein sequence ID" value="NMF56179.1"/>
    <property type="molecule type" value="Genomic_DNA"/>
</dbReference>
<name>A0A7X9YIT7_9ACTN</name>
<evidence type="ECO:0000259" key="2">
    <source>
        <dbReference type="Pfam" id="PF09851"/>
    </source>
</evidence>